<dbReference type="CDD" id="cd00761">
    <property type="entry name" value="Glyco_tranf_GTA_type"/>
    <property type="match status" value="1"/>
</dbReference>
<dbReference type="Pfam" id="PF00535">
    <property type="entry name" value="Glycos_transf_2"/>
    <property type="match status" value="1"/>
</dbReference>
<dbReference type="Gene3D" id="3.90.550.10">
    <property type="entry name" value="Spore Coat Polysaccharide Biosynthesis Protein SpsA, Chain A"/>
    <property type="match status" value="1"/>
</dbReference>
<dbReference type="EMBL" id="CAFBLO010000080">
    <property type="protein sequence ID" value="CAB4872033.1"/>
    <property type="molecule type" value="Genomic_DNA"/>
</dbReference>
<reference evidence="2" key="1">
    <citation type="submission" date="2020-05" db="EMBL/GenBank/DDBJ databases">
        <authorList>
            <person name="Chiriac C."/>
            <person name="Salcher M."/>
            <person name="Ghai R."/>
            <person name="Kavagutti S V."/>
        </authorList>
    </citation>
    <scope>NUCLEOTIDE SEQUENCE</scope>
</reference>
<dbReference type="AlphaFoldDB" id="A0A6J7DX58"/>
<accession>A0A6J7DX58</accession>
<dbReference type="InterPro" id="IPR001173">
    <property type="entry name" value="Glyco_trans_2-like"/>
</dbReference>
<feature type="domain" description="Glycosyltransferase 2-like" evidence="1">
    <location>
        <begin position="43"/>
        <end position="122"/>
    </location>
</feature>
<evidence type="ECO:0000313" key="2">
    <source>
        <dbReference type="EMBL" id="CAB4872033.1"/>
    </source>
</evidence>
<gene>
    <name evidence="2" type="ORF">UFOPK3364_00802</name>
</gene>
<dbReference type="SUPFAM" id="SSF53448">
    <property type="entry name" value="Nucleotide-diphospho-sugar transferases"/>
    <property type="match status" value="1"/>
</dbReference>
<evidence type="ECO:0000259" key="1">
    <source>
        <dbReference type="Pfam" id="PF00535"/>
    </source>
</evidence>
<protein>
    <submittedName>
        <fullName evidence="2">Unannotated protein</fullName>
    </submittedName>
</protein>
<sequence>MTKPALTIAYSVLAEGLSNVVLPPAQPDTEILMVVQGTGGVAPQRDDVRVVRLKSTGVAVSRNAAIREAAGEVLVFGEEDVTWLPKGLVEVLATFADNPRLAVMLGRANDETGALRKRYPAIRESATIWNSARVGTIELAVRPEMIRRANVTFDEEFGAGTPNFLGDEYIFVADANRAKLKCDYFPITFSQHPKDSSGTRFGTDADARARSRVFDRVFGWLAPVVRAALWLRNPGRFGSLVRGVRFVTGAFPR</sequence>
<name>A0A6J7DX58_9ZZZZ</name>
<proteinExistence type="predicted"/>
<organism evidence="2">
    <name type="scientific">freshwater metagenome</name>
    <dbReference type="NCBI Taxonomy" id="449393"/>
    <lineage>
        <taxon>unclassified sequences</taxon>
        <taxon>metagenomes</taxon>
        <taxon>ecological metagenomes</taxon>
    </lineage>
</organism>
<dbReference type="InterPro" id="IPR029044">
    <property type="entry name" value="Nucleotide-diphossugar_trans"/>
</dbReference>